<dbReference type="AlphaFoldDB" id="A0A0A9CFW9"/>
<reference evidence="1" key="1">
    <citation type="submission" date="2014-09" db="EMBL/GenBank/DDBJ databases">
        <authorList>
            <person name="Magalhaes I.L.F."/>
            <person name="Oliveira U."/>
            <person name="Santos F.R."/>
            <person name="Vidigal T.H.D.A."/>
            <person name="Brescovit A.D."/>
            <person name="Santos A.J."/>
        </authorList>
    </citation>
    <scope>NUCLEOTIDE SEQUENCE</scope>
    <source>
        <tissue evidence="1">Shoot tissue taken approximately 20 cm above the soil surface</tissue>
    </source>
</reference>
<organism evidence="1">
    <name type="scientific">Arundo donax</name>
    <name type="common">Giant reed</name>
    <name type="synonym">Donax arundinaceus</name>
    <dbReference type="NCBI Taxonomy" id="35708"/>
    <lineage>
        <taxon>Eukaryota</taxon>
        <taxon>Viridiplantae</taxon>
        <taxon>Streptophyta</taxon>
        <taxon>Embryophyta</taxon>
        <taxon>Tracheophyta</taxon>
        <taxon>Spermatophyta</taxon>
        <taxon>Magnoliopsida</taxon>
        <taxon>Liliopsida</taxon>
        <taxon>Poales</taxon>
        <taxon>Poaceae</taxon>
        <taxon>PACMAD clade</taxon>
        <taxon>Arundinoideae</taxon>
        <taxon>Arundineae</taxon>
        <taxon>Arundo</taxon>
    </lineage>
</organism>
<dbReference type="EMBL" id="GBRH01227488">
    <property type="protein sequence ID" value="JAD70407.1"/>
    <property type="molecule type" value="Transcribed_RNA"/>
</dbReference>
<sequence>MVQMLQAMGGHQCSSHSDENVLLLRASGSFGPCISNTGDAGRTGGTVPDARVCARLGLVTGIYQLHNKEQLALKQEEMAISLWLCRKPTWLVKRKCNLRLRAWGEDNLTALGVIQHWSQHLRRHVHTYFQEVLSKQVVL</sequence>
<reference evidence="1" key="2">
    <citation type="journal article" date="2015" name="Data Brief">
        <title>Shoot transcriptome of the giant reed, Arundo donax.</title>
        <authorList>
            <person name="Barrero R.A."/>
            <person name="Guerrero F.D."/>
            <person name="Moolhuijzen P."/>
            <person name="Goolsby J.A."/>
            <person name="Tidwell J."/>
            <person name="Bellgard S.E."/>
            <person name="Bellgard M.I."/>
        </authorList>
    </citation>
    <scope>NUCLEOTIDE SEQUENCE</scope>
    <source>
        <tissue evidence="1">Shoot tissue taken approximately 20 cm above the soil surface</tissue>
    </source>
</reference>
<name>A0A0A9CFW9_ARUDO</name>
<protein>
    <submittedName>
        <fullName evidence="1">Uncharacterized protein</fullName>
    </submittedName>
</protein>
<accession>A0A0A9CFW9</accession>
<evidence type="ECO:0000313" key="1">
    <source>
        <dbReference type="EMBL" id="JAD70407.1"/>
    </source>
</evidence>
<proteinExistence type="predicted"/>